<proteinExistence type="predicted"/>
<reference evidence="2 3" key="2">
    <citation type="submission" date="2020-03" db="EMBL/GenBank/DDBJ databases">
        <authorList>
            <person name="Ichikawa N."/>
            <person name="Kimura A."/>
            <person name="Kitahashi Y."/>
            <person name="Uohara A."/>
        </authorList>
    </citation>
    <scope>NUCLEOTIDE SEQUENCE [LARGE SCALE GENOMIC DNA]</scope>
    <source>
        <strain evidence="2 3">NBRC 108638</strain>
    </source>
</reference>
<feature type="region of interest" description="Disordered" evidence="1">
    <location>
        <begin position="15"/>
        <end position="46"/>
    </location>
</feature>
<dbReference type="Proteomes" id="UP000482960">
    <property type="component" value="Unassembled WGS sequence"/>
</dbReference>
<sequence>MVALPRITAQIRSPAATASAYRFSTTTPQPSLRTMPSARPSNGWQRPRGDIAWMARMYVLSSGPTIRLTPPARAASHSPVTSARVARWTASREEAQAAFSIRQGPRRSNVYATRPAPKLNSLPLA</sequence>
<feature type="compositionally biased region" description="Polar residues" evidence="1">
    <location>
        <begin position="22"/>
        <end position="44"/>
    </location>
</feature>
<protein>
    <submittedName>
        <fullName evidence="2">Uncharacterized protein</fullName>
    </submittedName>
</protein>
<evidence type="ECO:0000313" key="3">
    <source>
        <dbReference type="Proteomes" id="UP000482960"/>
    </source>
</evidence>
<gene>
    <name evidence="2" type="ORF">Prum_052630</name>
</gene>
<accession>A0A6V8LA06</accession>
<comment type="caution">
    <text evidence="2">The sequence shown here is derived from an EMBL/GenBank/DDBJ whole genome shotgun (WGS) entry which is preliminary data.</text>
</comment>
<dbReference type="EMBL" id="BLPG01000001">
    <property type="protein sequence ID" value="GFJ91621.1"/>
    <property type="molecule type" value="Genomic_DNA"/>
</dbReference>
<evidence type="ECO:0000313" key="2">
    <source>
        <dbReference type="EMBL" id="GFJ91621.1"/>
    </source>
</evidence>
<feature type="region of interest" description="Disordered" evidence="1">
    <location>
        <begin position="102"/>
        <end position="125"/>
    </location>
</feature>
<dbReference type="AlphaFoldDB" id="A0A6V8LA06"/>
<reference evidence="2 3" key="1">
    <citation type="submission" date="2020-03" db="EMBL/GenBank/DDBJ databases">
        <title>Whole genome shotgun sequence of Phytohabitans rumicis NBRC 108638.</title>
        <authorList>
            <person name="Komaki H."/>
            <person name="Tamura T."/>
        </authorList>
    </citation>
    <scope>NUCLEOTIDE SEQUENCE [LARGE SCALE GENOMIC DNA]</scope>
    <source>
        <strain evidence="2 3">NBRC 108638</strain>
    </source>
</reference>
<evidence type="ECO:0000256" key="1">
    <source>
        <dbReference type="SAM" id="MobiDB-lite"/>
    </source>
</evidence>
<organism evidence="2 3">
    <name type="scientific">Phytohabitans rumicis</name>
    <dbReference type="NCBI Taxonomy" id="1076125"/>
    <lineage>
        <taxon>Bacteria</taxon>
        <taxon>Bacillati</taxon>
        <taxon>Actinomycetota</taxon>
        <taxon>Actinomycetes</taxon>
        <taxon>Micromonosporales</taxon>
        <taxon>Micromonosporaceae</taxon>
    </lineage>
</organism>
<name>A0A6V8LA06_9ACTN</name>
<keyword evidence="3" id="KW-1185">Reference proteome</keyword>